<accession>A0AA38SY91</accession>
<gene>
    <name evidence="1" type="ORF">OSB04_014963</name>
</gene>
<keyword evidence="2" id="KW-1185">Reference proteome</keyword>
<name>A0AA38SY91_9ASTR</name>
<dbReference type="PANTHER" id="PTHR47150:SF4">
    <property type="entry name" value="HARBINGER TRANSPOSASE-DERIVED PROTEIN-RELATED"/>
    <property type="match status" value="1"/>
</dbReference>
<evidence type="ECO:0008006" key="3">
    <source>
        <dbReference type="Google" id="ProtNLM"/>
    </source>
</evidence>
<evidence type="ECO:0000313" key="2">
    <source>
        <dbReference type="Proteomes" id="UP001172457"/>
    </source>
</evidence>
<reference evidence="1" key="1">
    <citation type="submission" date="2023-03" db="EMBL/GenBank/DDBJ databases">
        <title>Chromosome-scale reference genome and RAD-based genetic map of yellow starthistle (Centaurea solstitialis) reveal putative structural variation and QTLs associated with invader traits.</title>
        <authorList>
            <person name="Reatini B."/>
            <person name="Cang F.A."/>
            <person name="Jiang Q."/>
            <person name="Mckibben M.T.W."/>
            <person name="Barker M.S."/>
            <person name="Rieseberg L.H."/>
            <person name="Dlugosch K.M."/>
        </authorList>
    </citation>
    <scope>NUCLEOTIDE SEQUENCE</scope>
    <source>
        <strain evidence="1">CAN-66</strain>
        <tissue evidence="1">Leaf</tissue>
    </source>
</reference>
<evidence type="ECO:0000313" key="1">
    <source>
        <dbReference type="EMBL" id="KAJ9550918.1"/>
    </source>
</evidence>
<organism evidence="1 2">
    <name type="scientific">Centaurea solstitialis</name>
    <name type="common">yellow star-thistle</name>
    <dbReference type="NCBI Taxonomy" id="347529"/>
    <lineage>
        <taxon>Eukaryota</taxon>
        <taxon>Viridiplantae</taxon>
        <taxon>Streptophyta</taxon>
        <taxon>Embryophyta</taxon>
        <taxon>Tracheophyta</taxon>
        <taxon>Spermatophyta</taxon>
        <taxon>Magnoliopsida</taxon>
        <taxon>eudicotyledons</taxon>
        <taxon>Gunneridae</taxon>
        <taxon>Pentapetalae</taxon>
        <taxon>asterids</taxon>
        <taxon>campanulids</taxon>
        <taxon>Asterales</taxon>
        <taxon>Asteraceae</taxon>
        <taxon>Carduoideae</taxon>
        <taxon>Cardueae</taxon>
        <taxon>Centaureinae</taxon>
        <taxon>Centaurea</taxon>
    </lineage>
</organism>
<dbReference type="Proteomes" id="UP001172457">
    <property type="component" value="Chromosome 4"/>
</dbReference>
<dbReference type="EMBL" id="JARYMX010000004">
    <property type="protein sequence ID" value="KAJ9550918.1"/>
    <property type="molecule type" value="Genomic_DNA"/>
</dbReference>
<comment type="caution">
    <text evidence="1">The sequence shown here is derived from an EMBL/GenBank/DDBJ whole genome shotgun (WGS) entry which is preliminary data.</text>
</comment>
<proteinExistence type="predicted"/>
<dbReference type="AlphaFoldDB" id="A0AA38SY91"/>
<protein>
    <recommendedName>
        <fullName evidence="3">Protein ALP1-like</fullName>
    </recommendedName>
</protein>
<dbReference type="InterPro" id="IPR006912">
    <property type="entry name" value="Harbinger_derived_prot"/>
</dbReference>
<dbReference type="PANTHER" id="PTHR47150">
    <property type="entry name" value="OS12G0169200 PROTEIN"/>
    <property type="match status" value="1"/>
</dbReference>
<dbReference type="Pfam" id="PF04827">
    <property type="entry name" value="Plant_tran"/>
    <property type="match status" value="1"/>
</dbReference>
<sequence>MDLACIFWVPGATNDIIVVNQSPVFNDLFDNKAPDSSFVVNGTQYKHGYYLVDEIYLEWSTFVKAFSWPSNDKRMEFKTRQESARKDIERTFATLKDKWHVVKYPARVWSCRKLQEIMYTCIILHNMIREDKGIANYPFDETKVLPHEVETNISEEDRAINVHYVRNQERHINLRADLSEHFSNGDVWVRLSSAMLANLSETWNKVALKATIIAVVEKNRVYIPKIIRLGNRIRKSCSAKRAVRIDENINSEVQDVNSDIASDIAKIVKAILFLNIGLPDS</sequence>